<keyword evidence="2" id="KW-1185">Reference proteome</keyword>
<dbReference type="Proteomes" id="UP001397290">
    <property type="component" value="Unassembled WGS sequence"/>
</dbReference>
<evidence type="ECO:0008006" key="3">
    <source>
        <dbReference type="Google" id="ProtNLM"/>
    </source>
</evidence>
<proteinExistence type="predicted"/>
<accession>A0AAW0RS44</accession>
<name>A0AAW0RS44_9HYPO</name>
<evidence type="ECO:0000313" key="1">
    <source>
        <dbReference type="EMBL" id="KAK8144855.1"/>
    </source>
</evidence>
<gene>
    <name evidence="1" type="ORF">G3M48_005238</name>
</gene>
<evidence type="ECO:0000313" key="2">
    <source>
        <dbReference type="Proteomes" id="UP001397290"/>
    </source>
</evidence>
<comment type="caution">
    <text evidence="1">The sequence shown here is derived from an EMBL/GenBank/DDBJ whole genome shotgun (WGS) entry which is preliminary data.</text>
</comment>
<sequence>MADNCNAFRCITKGYTVTWYNSISQEDFAKWNPRIGQGTTTISTTETASTCTQPTGNGFSTPRPNQPGTAYNYVKSHFISKGNTCGQVTWCNGILLQNLAKWNPHAREDRTDP</sequence>
<organism evidence="1 2">
    <name type="scientific">Beauveria asiatica</name>
    <dbReference type="NCBI Taxonomy" id="1069075"/>
    <lineage>
        <taxon>Eukaryota</taxon>
        <taxon>Fungi</taxon>
        <taxon>Dikarya</taxon>
        <taxon>Ascomycota</taxon>
        <taxon>Pezizomycotina</taxon>
        <taxon>Sordariomycetes</taxon>
        <taxon>Hypocreomycetidae</taxon>
        <taxon>Hypocreales</taxon>
        <taxon>Cordycipitaceae</taxon>
        <taxon>Beauveria</taxon>
    </lineage>
</organism>
<reference evidence="1 2" key="1">
    <citation type="submission" date="2020-02" db="EMBL/GenBank/DDBJ databases">
        <title>Comparative genomics of the hypocrealean fungal genus Beauvera.</title>
        <authorList>
            <person name="Showalter D.N."/>
            <person name="Bushley K.E."/>
            <person name="Rehner S.A."/>
        </authorList>
    </citation>
    <scope>NUCLEOTIDE SEQUENCE [LARGE SCALE GENOMIC DNA]</scope>
    <source>
        <strain evidence="1 2">ARSEF4384</strain>
    </source>
</reference>
<protein>
    <recommendedName>
        <fullName evidence="3">LysM domain-containing protein</fullName>
    </recommendedName>
</protein>
<dbReference type="EMBL" id="JAAHCF010000343">
    <property type="protein sequence ID" value="KAK8144855.1"/>
    <property type="molecule type" value="Genomic_DNA"/>
</dbReference>
<dbReference type="AlphaFoldDB" id="A0AAW0RS44"/>